<protein>
    <recommendedName>
        <fullName evidence="3">Gamma-glutamyltranspeptidase</fullName>
    </recommendedName>
</protein>
<dbReference type="PRINTS" id="PR01210">
    <property type="entry name" value="GGTRANSPTASE"/>
</dbReference>
<dbReference type="Proteomes" id="UP001595075">
    <property type="component" value="Unassembled WGS sequence"/>
</dbReference>
<gene>
    <name evidence="1" type="ORF">VTL71DRAFT_694</name>
</gene>
<reference evidence="1 2" key="1">
    <citation type="journal article" date="2024" name="Commun. Biol.">
        <title>Comparative genomic analysis of thermophilic fungi reveals convergent evolutionary adaptations and gene losses.</title>
        <authorList>
            <person name="Steindorff A.S."/>
            <person name="Aguilar-Pontes M.V."/>
            <person name="Robinson A.J."/>
            <person name="Andreopoulos B."/>
            <person name="LaButti K."/>
            <person name="Kuo A."/>
            <person name="Mondo S."/>
            <person name="Riley R."/>
            <person name="Otillar R."/>
            <person name="Haridas S."/>
            <person name="Lipzen A."/>
            <person name="Grimwood J."/>
            <person name="Schmutz J."/>
            <person name="Clum A."/>
            <person name="Reid I.D."/>
            <person name="Moisan M.C."/>
            <person name="Butler G."/>
            <person name="Nguyen T.T.M."/>
            <person name="Dewar K."/>
            <person name="Conant G."/>
            <person name="Drula E."/>
            <person name="Henrissat B."/>
            <person name="Hansel C."/>
            <person name="Singer S."/>
            <person name="Hutchinson M.I."/>
            <person name="de Vries R.P."/>
            <person name="Natvig D.O."/>
            <person name="Powell A.J."/>
            <person name="Tsang A."/>
            <person name="Grigoriev I.V."/>
        </authorList>
    </citation>
    <scope>NUCLEOTIDE SEQUENCE [LARGE SCALE GENOMIC DNA]</scope>
    <source>
        <strain evidence="1 2">CBS 494.80</strain>
    </source>
</reference>
<proteinExistence type="predicted"/>
<evidence type="ECO:0000313" key="2">
    <source>
        <dbReference type="Proteomes" id="UP001595075"/>
    </source>
</evidence>
<evidence type="ECO:0000313" key="1">
    <source>
        <dbReference type="EMBL" id="KAL2075751.1"/>
    </source>
</evidence>
<organism evidence="1 2">
    <name type="scientific">Oculimacula yallundae</name>
    <dbReference type="NCBI Taxonomy" id="86028"/>
    <lineage>
        <taxon>Eukaryota</taxon>
        <taxon>Fungi</taxon>
        <taxon>Dikarya</taxon>
        <taxon>Ascomycota</taxon>
        <taxon>Pezizomycotina</taxon>
        <taxon>Leotiomycetes</taxon>
        <taxon>Helotiales</taxon>
        <taxon>Ploettnerulaceae</taxon>
        <taxon>Oculimacula</taxon>
    </lineage>
</organism>
<dbReference type="InterPro" id="IPR052896">
    <property type="entry name" value="GGT-like_enzyme"/>
</dbReference>
<dbReference type="EMBL" id="JAZHXI010000001">
    <property type="protein sequence ID" value="KAL2075751.1"/>
    <property type="molecule type" value="Genomic_DNA"/>
</dbReference>
<dbReference type="Gene3D" id="1.10.246.130">
    <property type="match status" value="1"/>
</dbReference>
<dbReference type="PANTHER" id="PTHR43881:SF1">
    <property type="entry name" value="GAMMA-GLUTAMYLTRANSPEPTIDASE (AFU_ORTHOLOGUE AFUA_4G13580)"/>
    <property type="match status" value="1"/>
</dbReference>
<dbReference type="InterPro" id="IPR029055">
    <property type="entry name" value="Ntn_hydrolases_N"/>
</dbReference>
<dbReference type="InterPro" id="IPR043137">
    <property type="entry name" value="GGT_ssub_C"/>
</dbReference>
<comment type="caution">
    <text evidence="1">The sequence shown here is derived from an EMBL/GenBank/DDBJ whole genome shotgun (WGS) entry which is preliminary data.</text>
</comment>
<dbReference type="Gene3D" id="3.60.20.40">
    <property type="match status" value="1"/>
</dbReference>
<accession>A0ABR4D328</accession>
<evidence type="ECO:0008006" key="3">
    <source>
        <dbReference type="Google" id="ProtNLM"/>
    </source>
</evidence>
<keyword evidence="2" id="KW-1185">Reference proteome</keyword>
<sequence>MASQPDFMPFPSRRSVVHSTDGMIACTQPLAASCGLKILAVGGNAADAAVAVAAGINLAEPGSTGIGGDMFCLFYDAKTRKVSALNGSGRSGGKCTLEKIRADLKIQDGQSGDIPMTSVHSVTVPGAAAGWADTVEFFGSGKLTLEQILTPAAEMGERGFPVSELSAYFWALGENNIRKASPNFAEMLKADSSHGDGYRAPKAGEIFKNPNLARTFRTLGKEGKKGFYTGRIAEELVKVVKDLGGHLELEDLVHHMELGTERVDPISLTFKDEVEIWEHPPNGQGIVALMALGILEELERSGKISKIADMKHNSAEYLHAVVEALHISFADATWWVTDPNEVDVPTKALISREYLAERAKLFDPKKAAHVQHHGSPAHNHSDTVYFAVTDRDGNAASFINSNYGGFGMAAIPRNCGFTLQNRGANFSLDKESPNVLAPRKRPYHTIIPALVTNKNDGSLHSVYGVMGGFMQPQGHVQVLLNELIFKHNPQAALDAPRFCIGAGMPDAGDVTGQTVCLEDGIDETVVSELRSMGHNVELVKGIKRSLFGRGQLIRSQVEDGQVVFSAGSDLRGDGGAFPAW</sequence>
<dbReference type="InterPro" id="IPR043138">
    <property type="entry name" value="GGT_lsub"/>
</dbReference>
<dbReference type="SUPFAM" id="SSF56235">
    <property type="entry name" value="N-terminal nucleophile aminohydrolases (Ntn hydrolases)"/>
    <property type="match status" value="1"/>
</dbReference>
<name>A0ABR4D328_9HELO</name>
<dbReference type="PANTHER" id="PTHR43881">
    <property type="entry name" value="GAMMA-GLUTAMYLTRANSPEPTIDASE (AFU_ORTHOLOGUE AFUA_4G13580)"/>
    <property type="match status" value="1"/>
</dbReference>
<dbReference type="Pfam" id="PF01019">
    <property type="entry name" value="G_glu_transpept"/>
    <property type="match status" value="1"/>
</dbReference>